<organismHost>
    <name type="scientific">Acanthamoeba polyphaga</name>
    <name type="common">Amoeba</name>
    <dbReference type="NCBI Taxonomy" id="5757"/>
</organismHost>
<name>A0A0G2Y1T6_MIMIV</name>
<keyword evidence="1" id="KW-0472">Membrane</keyword>
<dbReference type="Proteomes" id="UP000241474">
    <property type="component" value="Segment"/>
</dbReference>
<dbReference type="EMBL" id="KM982401">
    <property type="protein sequence ID" value="AKI79658.1"/>
    <property type="molecule type" value="Genomic_DNA"/>
</dbReference>
<organism evidence="2 3">
    <name type="scientific">Acanthamoeba polyphaga mimivirus</name>
    <name type="common">APMV</name>
    <dbReference type="NCBI Taxonomy" id="212035"/>
    <lineage>
        <taxon>Viruses</taxon>
        <taxon>Varidnaviria</taxon>
        <taxon>Bamfordvirae</taxon>
        <taxon>Nucleocytoviricota</taxon>
        <taxon>Megaviricetes</taxon>
        <taxon>Imitervirales</taxon>
        <taxon>Mimiviridae</taxon>
        <taxon>Megamimivirinae</taxon>
        <taxon>Mimivirus</taxon>
        <taxon>Mimivirus bradfordmassiliense</taxon>
    </lineage>
</organism>
<feature type="transmembrane region" description="Helical" evidence="1">
    <location>
        <begin position="39"/>
        <end position="61"/>
    </location>
</feature>
<evidence type="ECO:0000313" key="2">
    <source>
        <dbReference type="EMBL" id="AKI79658.1"/>
    </source>
</evidence>
<protein>
    <submittedName>
        <fullName evidence="2">Uncharacterized protein</fullName>
    </submittedName>
</protein>
<keyword evidence="1" id="KW-0812">Transmembrane</keyword>
<keyword evidence="1" id="KW-1133">Transmembrane helix</keyword>
<evidence type="ECO:0000256" key="1">
    <source>
        <dbReference type="SAM" id="Phobius"/>
    </source>
</evidence>
<sequence length="64" mass="6759">MIYMITGFTTGLIGSYVIAKICGASFEETGDELSNGKKVVVIGTSIGMIIGFAIDHGRLVYGNK</sequence>
<proteinExistence type="predicted"/>
<accession>A0A0G2Y1T6</accession>
<evidence type="ECO:0000313" key="3">
    <source>
        <dbReference type="Proteomes" id="UP000241474"/>
    </source>
</evidence>
<reference evidence="2 3" key="1">
    <citation type="submission" date="2014-10" db="EMBL/GenBank/DDBJ databases">
        <title>Pan-genome analysis of Brazilian lineage A amoebal mimiviruses.</title>
        <authorList>
            <person name="Assis F.L."/>
            <person name="Abrahao J.S."/>
            <person name="Kroon E.G."/>
            <person name="Dornas F.P."/>
            <person name="Andrade K.R."/>
            <person name="Borato P.V.M."/>
            <person name="Pilotto M.R."/>
            <person name="Benamar S."/>
            <person name="LaScola B."/>
            <person name="Colson P."/>
        </authorList>
    </citation>
    <scope>NUCLEOTIDE SEQUENCE [LARGE SCALE GENOMIC DNA]</scope>
    <source>
        <strain evidence="2 3">Oyster</strain>
    </source>
</reference>